<keyword evidence="1" id="KW-0596">Phosphopantetheine</keyword>
<dbReference type="Gene3D" id="3.40.47.10">
    <property type="match status" value="1"/>
</dbReference>
<protein>
    <submittedName>
        <fullName evidence="5">Beta-ketoacyl synthase-like protein</fullName>
    </submittedName>
</protein>
<keyword evidence="2" id="KW-0597">Phosphoprotein</keyword>
<evidence type="ECO:0000256" key="2">
    <source>
        <dbReference type="ARBA" id="ARBA00022553"/>
    </source>
</evidence>
<reference evidence="5 6" key="1">
    <citation type="submission" date="2019-03" db="EMBL/GenBank/DDBJ databases">
        <title>Genomic Encyclopedia of Type Strains, Phase IV (KMG-IV): sequencing the most valuable type-strain genomes for metagenomic binning, comparative biology and taxonomic classification.</title>
        <authorList>
            <person name="Goeker M."/>
        </authorList>
    </citation>
    <scope>NUCLEOTIDE SEQUENCE [LARGE SCALE GENOMIC DNA]</scope>
    <source>
        <strain evidence="5 6">DSM 45934</strain>
    </source>
</reference>
<organism evidence="5 6">
    <name type="scientific">Actinocrispum wychmicini</name>
    <dbReference type="NCBI Taxonomy" id="1213861"/>
    <lineage>
        <taxon>Bacteria</taxon>
        <taxon>Bacillati</taxon>
        <taxon>Actinomycetota</taxon>
        <taxon>Actinomycetes</taxon>
        <taxon>Pseudonocardiales</taxon>
        <taxon>Pseudonocardiaceae</taxon>
        <taxon>Actinocrispum</taxon>
    </lineage>
</organism>
<dbReference type="PROSITE" id="PS00606">
    <property type="entry name" value="KS3_1"/>
    <property type="match status" value="1"/>
</dbReference>
<dbReference type="InterPro" id="IPR018201">
    <property type="entry name" value="Ketoacyl_synth_AS"/>
</dbReference>
<dbReference type="Pfam" id="PF00109">
    <property type="entry name" value="ketoacyl-synt"/>
    <property type="match status" value="1"/>
</dbReference>
<keyword evidence="6" id="KW-1185">Reference proteome</keyword>
<feature type="domain" description="Beta-ketoacyl synthase-like N-terminal" evidence="4">
    <location>
        <begin position="38"/>
        <end position="137"/>
    </location>
</feature>
<dbReference type="InterPro" id="IPR050091">
    <property type="entry name" value="PKS_NRPS_Biosynth_Enz"/>
</dbReference>
<evidence type="ECO:0000313" key="6">
    <source>
        <dbReference type="Proteomes" id="UP000295680"/>
    </source>
</evidence>
<dbReference type="RefSeq" id="WP_243727291.1">
    <property type="nucleotide sequence ID" value="NZ_SLWS01000009.1"/>
</dbReference>
<dbReference type="InterPro" id="IPR014030">
    <property type="entry name" value="Ketoacyl_synth_N"/>
</dbReference>
<dbReference type="EMBL" id="SLWS01000009">
    <property type="protein sequence ID" value="TCO54027.1"/>
    <property type="molecule type" value="Genomic_DNA"/>
</dbReference>
<dbReference type="Proteomes" id="UP000295680">
    <property type="component" value="Unassembled WGS sequence"/>
</dbReference>
<dbReference type="GO" id="GO:0004315">
    <property type="term" value="F:3-oxoacyl-[acyl-carrier-protein] synthase activity"/>
    <property type="evidence" value="ECO:0007669"/>
    <property type="project" value="InterPro"/>
</dbReference>
<dbReference type="GO" id="GO:0006633">
    <property type="term" value="P:fatty acid biosynthetic process"/>
    <property type="evidence" value="ECO:0007669"/>
    <property type="project" value="InterPro"/>
</dbReference>
<proteinExistence type="predicted"/>
<dbReference type="GO" id="GO:0004312">
    <property type="term" value="F:fatty acid synthase activity"/>
    <property type="evidence" value="ECO:0007669"/>
    <property type="project" value="TreeGrafter"/>
</dbReference>
<keyword evidence="3" id="KW-0808">Transferase</keyword>
<comment type="caution">
    <text evidence="5">The sequence shown here is derived from an EMBL/GenBank/DDBJ whole genome shotgun (WGS) entry which is preliminary data.</text>
</comment>
<evidence type="ECO:0000259" key="4">
    <source>
        <dbReference type="Pfam" id="PF00109"/>
    </source>
</evidence>
<dbReference type="AlphaFoldDB" id="A0A4R2J7C6"/>
<dbReference type="SUPFAM" id="SSF53901">
    <property type="entry name" value="Thiolase-like"/>
    <property type="match status" value="1"/>
</dbReference>
<evidence type="ECO:0000256" key="1">
    <source>
        <dbReference type="ARBA" id="ARBA00022450"/>
    </source>
</evidence>
<dbReference type="PANTHER" id="PTHR43775">
    <property type="entry name" value="FATTY ACID SYNTHASE"/>
    <property type="match status" value="1"/>
</dbReference>
<name>A0A4R2J7C6_9PSEU</name>
<dbReference type="InterPro" id="IPR016039">
    <property type="entry name" value="Thiolase-like"/>
</dbReference>
<dbReference type="PANTHER" id="PTHR43775:SF37">
    <property type="entry name" value="SI:DKEY-61P9.11"/>
    <property type="match status" value="1"/>
</dbReference>
<evidence type="ECO:0000313" key="5">
    <source>
        <dbReference type="EMBL" id="TCO54027.1"/>
    </source>
</evidence>
<gene>
    <name evidence="5" type="ORF">EV192_1097</name>
</gene>
<sequence length="176" mass="18867">MILLARRDAPCPFALSCGRTSPASKPTHEESVEWAVRIPSRSSASPVGVHAGPNVNRYRYDFIERRWDIVDSVGYLTVDIASAPGYLSTFVSYKLGLRGPSMTVLTACSTSLVAVHVACTAIRAGDCDMAIAGGVDVEFPFHLGYTYLDMVVGHLVAYPTSTVDGRPVPEATRSGT</sequence>
<evidence type="ECO:0000256" key="3">
    <source>
        <dbReference type="ARBA" id="ARBA00022679"/>
    </source>
</evidence>
<accession>A0A4R2J7C6</accession>